<feature type="domain" description="Peptidase M3A/M3B catalytic" evidence="11">
    <location>
        <begin position="357"/>
        <end position="829"/>
    </location>
</feature>
<dbReference type="GO" id="GO:0046872">
    <property type="term" value="F:metal ion binding"/>
    <property type="evidence" value="ECO:0007669"/>
    <property type="project" value="UniProtKB-UniRule"/>
</dbReference>
<evidence type="ECO:0000259" key="11">
    <source>
        <dbReference type="Pfam" id="PF01432"/>
    </source>
</evidence>
<keyword evidence="4 9" id="KW-0378">Hydrolase</keyword>
<comment type="catalytic activity">
    <reaction evidence="7">
        <text>Hydrolysis of oligopeptides, with broad specificity. Gly or Ala commonly occur as P1 or P1' residues, but more distant residues are also important, as is shown by the fact that Z-Gly-Pro-Gly-|-Gly-Pro-Ala is cleaved, but not Z-(Gly)(5).</text>
        <dbReference type="EC" id="3.4.24.70"/>
    </reaction>
</comment>
<evidence type="ECO:0000256" key="10">
    <source>
        <dbReference type="SAM" id="MobiDB-lite"/>
    </source>
</evidence>
<comment type="cofactor">
    <cofactor evidence="9">
        <name>Zn(2+)</name>
        <dbReference type="ChEBI" id="CHEBI:29105"/>
    </cofactor>
    <text evidence="9">Binds 1 zinc ion.</text>
</comment>
<evidence type="ECO:0000256" key="1">
    <source>
        <dbReference type="ARBA" id="ARBA00006040"/>
    </source>
</evidence>
<feature type="compositionally biased region" description="Low complexity" evidence="10">
    <location>
        <begin position="72"/>
        <end position="86"/>
    </location>
</feature>
<dbReference type="EC" id="3.4.24.70" evidence="8"/>
<keyword evidence="2 9" id="KW-0645">Protease</keyword>
<evidence type="ECO:0000313" key="14">
    <source>
        <dbReference type="Proteomes" id="UP000717515"/>
    </source>
</evidence>
<keyword evidence="3 9" id="KW-0479">Metal-binding</keyword>
<comment type="similarity">
    <text evidence="1 9">Belongs to the peptidase M3 family.</text>
</comment>
<dbReference type="InterPro" id="IPR001567">
    <property type="entry name" value="Pept_M3A_M3B_dom"/>
</dbReference>
<evidence type="ECO:0000313" key="13">
    <source>
        <dbReference type="EMBL" id="KAG9327299.1"/>
    </source>
</evidence>
<dbReference type="Pfam" id="PF19310">
    <property type="entry name" value="TOP_N"/>
    <property type="match status" value="1"/>
</dbReference>
<dbReference type="EMBL" id="JAIFTL010000006">
    <property type="protein sequence ID" value="KAG9327299.1"/>
    <property type="molecule type" value="Genomic_DNA"/>
</dbReference>
<dbReference type="Proteomes" id="UP000717515">
    <property type="component" value="Unassembled WGS sequence"/>
</dbReference>
<dbReference type="Gene3D" id="1.10.1370.10">
    <property type="entry name" value="Neurolysin, domain 3"/>
    <property type="match status" value="1"/>
</dbReference>
<dbReference type="Pfam" id="PF01432">
    <property type="entry name" value="Peptidase_M3"/>
    <property type="match status" value="1"/>
</dbReference>
<evidence type="ECO:0000256" key="8">
    <source>
        <dbReference type="ARBA" id="ARBA00026100"/>
    </source>
</evidence>
<dbReference type="InterPro" id="IPR045090">
    <property type="entry name" value="Pept_M3A_M3B"/>
</dbReference>
<evidence type="ECO:0000256" key="2">
    <source>
        <dbReference type="ARBA" id="ARBA00022670"/>
    </source>
</evidence>
<dbReference type="Gene3D" id="1.10.1370.40">
    <property type="match status" value="1"/>
</dbReference>
<keyword evidence="5 9" id="KW-0862">Zinc</keyword>
<dbReference type="PANTHER" id="PTHR11804:SF83">
    <property type="entry name" value="LD37516P"/>
    <property type="match status" value="1"/>
</dbReference>
<dbReference type="FunFam" id="3.40.390.10:FF:000009">
    <property type="entry name" value="Oligopeptidase A"/>
    <property type="match status" value="1"/>
</dbReference>
<dbReference type="InterPro" id="IPR024077">
    <property type="entry name" value="Neurolysin/TOP_dom2"/>
</dbReference>
<accession>A0A9P8D2H7</accession>
<evidence type="ECO:0000256" key="4">
    <source>
        <dbReference type="ARBA" id="ARBA00022801"/>
    </source>
</evidence>
<dbReference type="InterPro" id="IPR045666">
    <property type="entry name" value="OpdA_N"/>
</dbReference>
<dbReference type="GO" id="GO:0005829">
    <property type="term" value="C:cytosol"/>
    <property type="evidence" value="ECO:0007669"/>
    <property type="project" value="UniProtKB-ARBA"/>
</dbReference>
<evidence type="ECO:0000256" key="3">
    <source>
        <dbReference type="ARBA" id="ARBA00022723"/>
    </source>
</evidence>
<comment type="caution">
    <text evidence="13">The sequence shown here is derived from an EMBL/GenBank/DDBJ whole genome shotgun (WGS) entry which is preliminary data.</text>
</comment>
<evidence type="ECO:0000256" key="9">
    <source>
        <dbReference type="RuleBase" id="RU003435"/>
    </source>
</evidence>
<dbReference type="CDD" id="cd06456">
    <property type="entry name" value="M3A_DCP"/>
    <property type="match status" value="1"/>
</dbReference>
<protein>
    <recommendedName>
        <fullName evidence="8">oligopeptidase A</fullName>
        <ecNumber evidence="8">3.4.24.70</ecNumber>
    </recommendedName>
</protein>
<dbReference type="InterPro" id="IPR024079">
    <property type="entry name" value="MetalloPept_cat_dom_sf"/>
</dbReference>
<evidence type="ECO:0000256" key="5">
    <source>
        <dbReference type="ARBA" id="ARBA00022833"/>
    </source>
</evidence>
<feature type="region of interest" description="Disordered" evidence="10">
    <location>
        <begin position="13"/>
        <end position="33"/>
    </location>
</feature>
<organism evidence="13 14">
    <name type="scientific">Mortierella alpina</name>
    <name type="common">Oleaginous fungus</name>
    <name type="synonym">Mortierella renispora</name>
    <dbReference type="NCBI Taxonomy" id="64518"/>
    <lineage>
        <taxon>Eukaryota</taxon>
        <taxon>Fungi</taxon>
        <taxon>Fungi incertae sedis</taxon>
        <taxon>Mucoromycota</taxon>
        <taxon>Mortierellomycotina</taxon>
        <taxon>Mortierellomycetes</taxon>
        <taxon>Mortierellales</taxon>
        <taxon>Mortierellaceae</taxon>
        <taxon>Mortierella</taxon>
    </lineage>
</organism>
<reference evidence="13" key="1">
    <citation type="submission" date="2021-07" db="EMBL/GenBank/DDBJ databases">
        <title>Draft genome of Mortierella alpina, strain LL118, isolated from an aspen leaf litter sample.</title>
        <authorList>
            <person name="Yang S."/>
            <person name="Vinatzer B.A."/>
        </authorList>
    </citation>
    <scope>NUCLEOTIDE SEQUENCE</scope>
    <source>
        <strain evidence="13">LL118</strain>
    </source>
</reference>
<dbReference type="PANTHER" id="PTHR11804">
    <property type="entry name" value="PROTEASE M3 THIMET OLIGOPEPTIDASE-RELATED"/>
    <property type="match status" value="1"/>
</dbReference>
<dbReference type="GO" id="GO:0004222">
    <property type="term" value="F:metalloendopeptidase activity"/>
    <property type="evidence" value="ECO:0007669"/>
    <property type="project" value="UniProtKB-EC"/>
</dbReference>
<dbReference type="AlphaFoldDB" id="A0A9P8D2H7"/>
<dbReference type="InterPro" id="IPR034005">
    <property type="entry name" value="M3A_DCP"/>
</dbReference>
<feature type="region of interest" description="Disordered" evidence="10">
    <location>
        <begin position="70"/>
        <end position="89"/>
    </location>
</feature>
<evidence type="ECO:0000256" key="7">
    <source>
        <dbReference type="ARBA" id="ARBA00024603"/>
    </source>
</evidence>
<dbReference type="GO" id="GO:0006518">
    <property type="term" value="P:peptide metabolic process"/>
    <property type="evidence" value="ECO:0007669"/>
    <property type="project" value="TreeGrafter"/>
</dbReference>
<evidence type="ECO:0000256" key="6">
    <source>
        <dbReference type="ARBA" id="ARBA00023049"/>
    </source>
</evidence>
<gene>
    <name evidence="13" type="ORF">KVV02_007075</name>
</gene>
<dbReference type="GO" id="GO:0006508">
    <property type="term" value="P:proteolysis"/>
    <property type="evidence" value="ECO:0007669"/>
    <property type="project" value="UniProtKB-KW"/>
</dbReference>
<dbReference type="SUPFAM" id="SSF55486">
    <property type="entry name" value="Metalloproteases ('zincins'), catalytic domain"/>
    <property type="match status" value="1"/>
</dbReference>
<feature type="compositionally biased region" description="Polar residues" evidence="10">
    <location>
        <begin position="23"/>
        <end position="33"/>
    </location>
</feature>
<feature type="domain" description="Oligopeptidase A N-terminal" evidence="12">
    <location>
        <begin position="119"/>
        <end position="241"/>
    </location>
</feature>
<name>A0A9P8D2H7_MORAP</name>
<keyword evidence="6 9" id="KW-0482">Metalloprotease</keyword>
<proteinExistence type="inferred from homology"/>
<sequence length="833" mass="92950">MLPSLRSRLSSLRNTAALARPASRTTTNKRPIHTRNAQLGLANSRQPSMTTAALQLRAATPITVQRALATLSDSSPSHGVSSPVGDTKATPEFSSNPILNWAAFPDFAAIKAEHVVPAMEALVNHVESVFAERSRHFTPTWEGTMGLTQDLEDDLERASGVITHLSMVKDSPELRKALETIQPMLVKVSLQLGQSLELYDALVKMQENPSTWQNLDKEQKRIVEKSIQSMRLSGVAFGLEGEGNAEKRKRFNEIQERKAQLSLKFSNNVQDATKAFAEIVTDRKDLAGCPDSLLQSMAKNAQTRGHGQGSAASHCANECMHGCPFPTRFFSFCSVLAAQPDAGPWAVTLDAPTLVPFLMNCKNRELRELVYRANVKKASTGDQDNEPIINEILSLRKEEATMLGFPSFGALSLSKKMASNVETASSVLERLYQATLPAAKKELAELSEFASQQLHHPTPLRPWDTAFVGEEYRKDRFKYSADQISEYLVFPRVIDTLFEVARENFGIVVSEMQSAEQEQAGLTTWNKDVKVYKVQDDGPGNKLLAYFYGDFYSRSEEKKSGAWMDVCVTRMKDPRTENVRVPIAYMICNQPAPASESEPSRMKFQDVTTLFHEFGHCLQHMLTTVDYPQASGIKGVEWDFVEVASQFMENFAYEPHWLNRMAHHYKTGAPMPQDMKDTVMKSRQCLAGLAMMRQLHFATLDLELHTQYKAQTSAATAGQESIFDVDRRMAQKTCLIPPIPEDRFLCGFSHIFGGGYAAGYYSYKYSELYSADAYAALEEQAGSAESRQRIGRKYRDTVLAYGGATDPKEVWKEFRGRDGVQVEALLRHSGLSA</sequence>
<dbReference type="Gene3D" id="3.40.390.10">
    <property type="entry name" value="Collagenase (Catalytic Domain)"/>
    <property type="match status" value="1"/>
</dbReference>
<evidence type="ECO:0000259" key="12">
    <source>
        <dbReference type="Pfam" id="PF19310"/>
    </source>
</evidence>